<evidence type="ECO:0008006" key="8">
    <source>
        <dbReference type="Google" id="ProtNLM"/>
    </source>
</evidence>
<dbReference type="EMBL" id="HG694306">
    <property type="protein sequence ID" value="CDI85779.1"/>
    <property type="molecule type" value="Genomic_DNA"/>
</dbReference>
<dbReference type="PANTHER" id="PTHR17972">
    <property type="entry name" value="NUCLEOLAR RNA-ASSOCIATED PROTEIN"/>
    <property type="match status" value="1"/>
</dbReference>
<dbReference type="GO" id="GO:0006364">
    <property type="term" value="P:rRNA processing"/>
    <property type="evidence" value="ECO:0007669"/>
    <property type="project" value="TreeGrafter"/>
</dbReference>
<accession>U6H4X7</accession>
<reference evidence="6" key="2">
    <citation type="submission" date="2013-10" db="EMBL/GenBank/DDBJ databases">
        <authorList>
            <person name="Aslett M."/>
        </authorList>
    </citation>
    <scope>NUCLEOTIDE SEQUENCE [LARGE SCALE GENOMIC DNA]</scope>
    <source>
        <strain evidence="6">Houghton</strain>
    </source>
</reference>
<feature type="domain" description="Nrap protein" evidence="3">
    <location>
        <begin position="266"/>
        <end position="374"/>
    </location>
</feature>
<evidence type="ECO:0000259" key="4">
    <source>
        <dbReference type="Pfam" id="PF17405"/>
    </source>
</evidence>
<evidence type="ECO:0000259" key="5">
    <source>
        <dbReference type="Pfam" id="PF17406"/>
    </source>
</evidence>
<dbReference type="GO" id="GO:0006409">
    <property type="term" value="P:tRNA export from nucleus"/>
    <property type="evidence" value="ECO:0007669"/>
    <property type="project" value="TreeGrafter"/>
</dbReference>
<sequence length="1011" mass="110846">MGEETGSTKTTLPEEANARLEAALTARNDAADAAATPTPAAGAATGDDAEQVSCAPQWGRRELCVGLVEDAYLFDSTLPEEANARLEAALTARNDAADAAATPTPAAGAATADDAEQASCAPQWGRRELCVGLVEDAYLFDSEEKTFNILWRAQLHIQELQQEARSSLTALQKLDDPFPLLFGEQHEHLLLKSDMWVHIPALPPRGQAYELEMSIPVANYDPPTADRRHVAQGPTYEDGGSSSRDDPTHFDPPKWETAPAFLGAATLARIIVRGLGDRMQSFRVRFALAVPPGQAPRDGNPVDTFSVGVLICVTLNGKTSARLLDRGPSVVDATEAASRTPRAVAAESFKKFWGPRCDVRRFQDGRMLHCVLWEKFVVYEGPQALDRALGETAGSQTPPEQIVRPLGSNGPLSDRQKALIRAFAELKNLLCSLSSIPLTIKQVWHSDAALRHTEVFASNIWEPEKTNAPTVHSVVVQFEDSGKWPVEREAVSKLKTAFLVAMNEELLRDYSVSSNVMESFLDIHFQSFIFRVQIFHPNEVMEEANIFTDFSLKPVTLHLGKTSSGPASSGRETLAFAGALTDDQKVAKQVCDVLLQEDVALLSAVNPYHTDKVLHLRSLWWAPQAAAMVHSLALKHPAFAGAVRLAVSWLSKQLIVGAVHFAEHVLAFLFVDCMRAGYGNEPQSPQVAFLRFLHFVGSFDWEHNALLVSFDSWAPLTDQQRHCMQASFEHFGHVPSVHSVLDPHGFILPRPDPPSFRRLLGCARDCFRKIRAICMTSPRLIAAWKGVFITDWRQFDIIIKLKDPLAAPQADPQDMVPHKKRRFANMAFNSGATDSPRESLLGGLLQREASTALPLHLLQGGLRLSPTSPETAAVLDDLLLRAVGSKACTRRYLFLRFVRRLFQAFPDAFVLGLDFVQAQQLAGGLPDSIALKIPPAALLCRALQPIELSPRLLVCPSWEAQRAYTTGRESHEEGGRSASDERTFMAILSPSMLLGGISAVATGLIETVVIT</sequence>
<dbReference type="VEuPathDB" id="ToxoDB:EPH_0061570"/>
<feature type="domain" description="Nrap protein" evidence="4">
    <location>
        <begin position="415"/>
        <end position="539"/>
    </location>
</feature>
<dbReference type="Pfam" id="PF17404">
    <property type="entry name" value="Nrap_D3"/>
    <property type="match status" value="1"/>
</dbReference>
<dbReference type="InterPro" id="IPR035368">
    <property type="entry name" value="Nrap_D3"/>
</dbReference>
<organism evidence="6 7">
    <name type="scientific">Eimeria praecox</name>
    <dbReference type="NCBI Taxonomy" id="51316"/>
    <lineage>
        <taxon>Eukaryota</taxon>
        <taxon>Sar</taxon>
        <taxon>Alveolata</taxon>
        <taxon>Apicomplexa</taxon>
        <taxon>Conoidasida</taxon>
        <taxon>Coccidia</taxon>
        <taxon>Eucoccidiorida</taxon>
        <taxon>Eimeriorina</taxon>
        <taxon>Eimeriidae</taxon>
        <taxon>Eimeria</taxon>
    </lineage>
</organism>
<comment type="similarity">
    <text evidence="1">Belongs to the NRAP family.</text>
</comment>
<evidence type="ECO:0000256" key="1">
    <source>
        <dbReference type="RuleBase" id="RU364032"/>
    </source>
</evidence>
<keyword evidence="1" id="KW-0694">RNA-binding</keyword>
<dbReference type="OrthoDB" id="10251401at2759"/>
<protein>
    <recommendedName>
        <fullName evidence="8">Nucleolar protein 6</fullName>
    </recommendedName>
</protein>
<keyword evidence="1" id="KW-0539">Nucleus</keyword>
<dbReference type="Pfam" id="PF17406">
    <property type="entry name" value="Nrap_D5"/>
    <property type="match status" value="1"/>
</dbReference>
<dbReference type="GO" id="GO:0003723">
    <property type="term" value="F:RNA binding"/>
    <property type="evidence" value="ECO:0007669"/>
    <property type="project" value="UniProtKB-KW"/>
</dbReference>
<dbReference type="InterPro" id="IPR035369">
    <property type="entry name" value="Nrap_D4"/>
</dbReference>
<comment type="subcellular location">
    <subcellularLocation>
        <location evidence="1">Nucleus</location>
        <location evidence="1">Nucleolus</location>
    </subcellularLocation>
</comment>
<feature type="domain" description="Nrap protein" evidence="5">
    <location>
        <begin position="636"/>
        <end position="730"/>
    </location>
</feature>
<dbReference type="Pfam" id="PF17405">
    <property type="entry name" value="Nrap_D4"/>
    <property type="match status" value="1"/>
</dbReference>
<dbReference type="InterPro" id="IPR005554">
    <property type="entry name" value="NOL6/Upt22"/>
</dbReference>
<evidence type="ECO:0000313" key="7">
    <source>
        <dbReference type="Proteomes" id="UP000018201"/>
    </source>
</evidence>
<name>U6H4X7_9EIME</name>
<keyword evidence="7" id="KW-1185">Reference proteome</keyword>
<reference evidence="6" key="1">
    <citation type="submission" date="2013-10" db="EMBL/GenBank/DDBJ databases">
        <title>Genomic analysis of the causative agents of coccidiosis in chickens.</title>
        <authorList>
            <person name="Reid A.J."/>
            <person name="Blake D."/>
            <person name="Billington K."/>
            <person name="Browne H."/>
            <person name="Dunn M."/>
            <person name="Hung S."/>
            <person name="Kawahara F."/>
            <person name="Miranda-Saavedra D."/>
            <person name="Mourier T."/>
            <person name="Nagra H."/>
            <person name="Otto T.D."/>
            <person name="Rawlings N."/>
            <person name="Sanchez A."/>
            <person name="Sanders M."/>
            <person name="Subramaniam C."/>
            <person name="Tay Y."/>
            <person name="Dear P."/>
            <person name="Doerig C."/>
            <person name="Gruber A."/>
            <person name="Parkinson J."/>
            <person name="Shirley M."/>
            <person name="Wan K.L."/>
            <person name="Berriman M."/>
            <person name="Tomley F."/>
            <person name="Pain A."/>
        </authorList>
    </citation>
    <scope>NUCLEOTIDE SEQUENCE [LARGE SCALE GENOMIC DNA]</scope>
    <source>
        <strain evidence="6">Houghton</strain>
    </source>
</reference>
<evidence type="ECO:0000256" key="2">
    <source>
        <dbReference type="SAM" id="MobiDB-lite"/>
    </source>
</evidence>
<feature type="compositionally biased region" description="Low complexity" evidence="2">
    <location>
        <begin position="29"/>
        <end position="46"/>
    </location>
</feature>
<proteinExistence type="inferred from homology"/>
<dbReference type="InterPro" id="IPR035370">
    <property type="entry name" value="Nrap_D5"/>
</dbReference>
<evidence type="ECO:0000313" key="6">
    <source>
        <dbReference type="EMBL" id="CDI85779.1"/>
    </source>
</evidence>
<evidence type="ECO:0000259" key="3">
    <source>
        <dbReference type="Pfam" id="PF17404"/>
    </source>
</evidence>
<dbReference type="GO" id="GO:0034456">
    <property type="term" value="C:UTP-C complex"/>
    <property type="evidence" value="ECO:0007669"/>
    <property type="project" value="TreeGrafter"/>
</dbReference>
<gene>
    <name evidence="6" type="ORF">EPH_0061570</name>
</gene>
<dbReference type="AlphaFoldDB" id="U6H4X7"/>
<dbReference type="GO" id="GO:0032040">
    <property type="term" value="C:small-subunit processome"/>
    <property type="evidence" value="ECO:0007669"/>
    <property type="project" value="TreeGrafter"/>
</dbReference>
<dbReference type="GO" id="GO:0032545">
    <property type="term" value="C:CURI complex"/>
    <property type="evidence" value="ECO:0007669"/>
    <property type="project" value="TreeGrafter"/>
</dbReference>
<dbReference type="PANTHER" id="PTHR17972:SF0">
    <property type="entry name" value="NUCLEOLAR PROTEIN 6"/>
    <property type="match status" value="1"/>
</dbReference>
<feature type="region of interest" description="Disordered" evidence="2">
    <location>
        <begin position="223"/>
        <end position="251"/>
    </location>
</feature>
<dbReference type="Proteomes" id="UP000018201">
    <property type="component" value="Unassembled WGS sequence"/>
</dbReference>
<feature type="region of interest" description="Disordered" evidence="2">
    <location>
        <begin position="29"/>
        <end position="49"/>
    </location>
</feature>